<dbReference type="InterPro" id="IPR009057">
    <property type="entry name" value="Homeodomain-like_sf"/>
</dbReference>
<keyword evidence="1 2" id="KW-0238">DNA-binding</keyword>
<dbReference type="AlphaFoldDB" id="A0A1S6IWR0"/>
<evidence type="ECO:0000313" key="5">
    <source>
        <dbReference type="EMBL" id="AQS59214.1"/>
    </source>
</evidence>
<keyword evidence="3" id="KW-0812">Transmembrane</keyword>
<sequence length="208" mass="24134">MADNPMDKRVIRTKRLIRDVFTELMGEIGFEAITVKELTTKADINRGTFYLHYKDKHDLLEQSKEQIITEINDILNIARHLTLEETLQYYSNYEPPPFLIKLFNYIYQNSSFMKVMLGPKGDPSFQVKMKEVFRIKMLANMEEKLTKEQMMVPPDCLSAYVTSAFLGVIQYWLESGMKESPRDMALALLKITYLGPFAVSGFFNNSKS</sequence>
<dbReference type="Gene3D" id="1.10.357.10">
    <property type="entry name" value="Tetracycline Repressor, domain 2"/>
    <property type="match status" value="1"/>
</dbReference>
<dbReference type="Proteomes" id="UP000189464">
    <property type="component" value="Chromosome"/>
</dbReference>
<dbReference type="InterPro" id="IPR039532">
    <property type="entry name" value="TetR_C_Firmicutes"/>
</dbReference>
<accession>A0A1S6IWR0</accession>
<dbReference type="InterPro" id="IPR050624">
    <property type="entry name" value="HTH-type_Tx_Regulator"/>
</dbReference>
<evidence type="ECO:0000259" key="4">
    <source>
        <dbReference type="PROSITE" id="PS50977"/>
    </source>
</evidence>
<dbReference type="SUPFAM" id="SSF46689">
    <property type="entry name" value="Homeodomain-like"/>
    <property type="match status" value="1"/>
</dbReference>
<reference evidence="5 6" key="1">
    <citation type="journal article" date="2016" name="Int. J. Syst. Evol. Microbiol.">
        <title>Desulfotomaculum ferrireducens sp. nov., a moderately thermophilic sulfate-reducing and dissimilatory Fe(III)-reducing bacterium isolated from compost.</title>
        <authorList>
            <person name="Yang G."/>
            <person name="Guo J."/>
            <person name="Zhuang L."/>
            <person name="Yuan Y."/>
            <person name="Zhou S."/>
        </authorList>
    </citation>
    <scope>NUCLEOTIDE SEQUENCE [LARGE SCALE GENOMIC DNA]</scope>
    <source>
        <strain evidence="5 6">GSS09</strain>
    </source>
</reference>
<keyword evidence="6" id="KW-1185">Reference proteome</keyword>
<evidence type="ECO:0000256" key="1">
    <source>
        <dbReference type="ARBA" id="ARBA00023125"/>
    </source>
</evidence>
<proteinExistence type="predicted"/>
<dbReference type="PANTHER" id="PTHR43479">
    <property type="entry name" value="ACREF/ENVCD OPERON REPRESSOR-RELATED"/>
    <property type="match status" value="1"/>
</dbReference>
<evidence type="ECO:0000256" key="3">
    <source>
        <dbReference type="SAM" id="Phobius"/>
    </source>
</evidence>
<protein>
    <submittedName>
        <fullName evidence="5">TetR family transcriptional regulator</fullName>
    </submittedName>
</protein>
<dbReference type="Pfam" id="PF14278">
    <property type="entry name" value="TetR_C_8"/>
    <property type="match status" value="1"/>
</dbReference>
<name>A0A1S6IWR0_9FIRM</name>
<dbReference type="RefSeq" id="WP_077714283.1">
    <property type="nucleotide sequence ID" value="NZ_CP019698.1"/>
</dbReference>
<dbReference type="STRING" id="1833852.B0537_09060"/>
<dbReference type="InterPro" id="IPR001647">
    <property type="entry name" value="HTH_TetR"/>
</dbReference>
<feature type="domain" description="HTH tetR-type" evidence="4">
    <location>
        <begin position="11"/>
        <end position="71"/>
    </location>
</feature>
<organism evidence="5 6">
    <name type="scientific">Desulforamulus ferrireducens</name>
    <dbReference type="NCBI Taxonomy" id="1833852"/>
    <lineage>
        <taxon>Bacteria</taxon>
        <taxon>Bacillati</taxon>
        <taxon>Bacillota</taxon>
        <taxon>Clostridia</taxon>
        <taxon>Eubacteriales</taxon>
        <taxon>Peptococcaceae</taxon>
        <taxon>Desulforamulus</taxon>
    </lineage>
</organism>
<dbReference type="PANTHER" id="PTHR43479:SF7">
    <property type="entry name" value="TETR-FAMILY TRANSCRIPTIONAL REGULATOR"/>
    <property type="match status" value="1"/>
</dbReference>
<dbReference type="KEGG" id="dfg:B0537_09060"/>
<dbReference type="EMBL" id="CP019698">
    <property type="protein sequence ID" value="AQS59214.1"/>
    <property type="molecule type" value="Genomic_DNA"/>
</dbReference>
<dbReference type="PROSITE" id="PS50977">
    <property type="entry name" value="HTH_TETR_2"/>
    <property type="match status" value="1"/>
</dbReference>
<dbReference type="GO" id="GO:0003677">
    <property type="term" value="F:DNA binding"/>
    <property type="evidence" value="ECO:0007669"/>
    <property type="project" value="UniProtKB-UniRule"/>
</dbReference>
<feature type="transmembrane region" description="Helical" evidence="3">
    <location>
        <begin position="185"/>
        <end position="203"/>
    </location>
</feature>
<evidence type="ECO:0000256" key="2">
    <source>
        <dbReference type="PROSITE-ProRule" id="PRU00335"/>
    </source>
</evidence>
<keyword evidence="3" id="KW-1133">Transmembrane helix</keyword>
<feature type="transmembrane region" description="Helical" evidence="3">
    <location>
        <begin position="157"/>
        <end position="173"/>
    </location>
</feature>
<dbReference type="OrthoDB" id="9810250at2"/>
<evidence type="ECO:0000313" key="6">
    <source>
        <dbReference type="Proteomes" id="UP000189464"/>
    </source>
</evidence>
<feature type="DNA-binding region" description="H-T-H motif" evidence="2">
    <location>
        <begin position="34"/>
        <end position="53"/>
    </location>
</feature>
<dbReference type="Pfam" id="PF00440">
    <property type="entry name" value="TetR_N"/>
    <property type="match status" value="1"/>
</dbReference>
<gene>
    <name evidence="5" type="ORF">B0537_09060</name>
</gene>
<keyword evidence="3" id="KW-0472">Membrane</keyword>